<dbReference type="InterPro" id="IPR017441">
    <property type="entry name" value="Protein_kinase_ATP_BS"/>
</dbReference>
<dbReference type="PANTHER" id="PTHR48014">
    <property type="entry name" value="SERINE/THREONINE-PROTEIN KINASE FRAY2"/>
    <property type="match status" value="1"/>
</dbReference>
<dbReference type="SUPFAM" id="SSF56112">
    <property type="entry name" value="Protein kinase-like (PK-like)"/>
    <property type="match status" value="1"/>
</dbReference>
<name>A0ABQ9WNJ8_9EUKA</name>
<evidence type="ECO:0000256" key="2">
    <source>
        <dbReference type="PROSITE-ProRule" id="PRU10141"/>
    </source>
</evidence>
<keyword evidence="2" id="KW-0067">ATP-binding</keyword>
<feature type="compositionally biased region" description="Basic and acidic residues" evidence="3">
    <location>
        <begin position="470"/>
        <end position="494"/>
    </location>
</feature>
<dbReference type="GO" id="GO:0004674">
    <property type="term" value="F:protein serine/threonine kinase activity"/>
    <property type="evidence" value="ECO:0007669"/>
    <property type="project" value="UniProtKB-KW"/>
</dbReference>
<dbReference type="InterPro" id="IPR011009">
    <property type="entry name" value="Kinase-like_dom_sf"/>
</dbReference>
<feature type="region of interest" description="Disordered" evidence="3">
    <location>
        <begin position="445"/>
        <end position="532"/>
    </location>
</feature>
<protein>
    <submittedName>
        <fullName evidence="5">Serine/threonine protein kinase</fullName>
        <ecNumber evidence="5">2.7.11.1</ecNumber>
    </submittedName>
</protein>
<gene>
    <name evidence="5" type="ORF">BLNAU_24036</name>
</gene>
<evidence type="ECO:0000313" key="6">
    <source>
        <dbReference type="Proteomes" id="UP001281761"/>
    </source>
</evidence>
<dbReference type="PROSITE" id="PS50011">
    <property type="entry name" value="PROTEIN_KINASE_DOM"/>
    <property type="match status" value="1"/>
</dbReference>
<keyword evidence="5" id="KW-0418">Kinase</keyword>
<keyword evidence="2" id="KW-0547">Nucleotide-binding</keyword>
<dbReference type="Pfam" id="PF00069">
    <property type="entry name" value="Pkinase"/>
    <property type="match status" value="1"/>
</dbReference>
<keyword evidence="5" id="KW-0808">Transferase</keyword>
<keyword evidence="5" id="KW-0723">Serine/threonine-protein kinase</keyword>
<comment type="similarity">
    <text evidence="1">Belongs to the protein kinase superfamily. STE Ser/Thr protein kinase family. STE20 subfamily.</text>
</comment>
<reference evidence="5 6" key="1">
    <citation type="journal article" date="2022" name="bioRxiv">
        <title>Genomics of Preaxostyla Flagellates Illuminates Evolutionary Transitions and the Path Towards Mitochondrial Loss.</title>
        <authorList>
            <person name="Novak L.V.F."/>
            <person name="Treitli S.C."/>
            <person name="Pyrih J."/>
            <person name="Halakuc P."/>
            <person name="Pipaliya S.V."/>
            <person name="Vacek V."/>
            <person name="Brzon O."/>
            <person name="Soukal P."/>
            <person name="Eme L."/>
            <person name="Dacks J.B."/>
            <person name="Karnkowska A."/>
            <person name="Elias M."/>
            <person name="Hampl V."/>
        </authorList>
    </citation>
    <scope>NUCLEOTIDE SEQUENCE [LARGE SCALE GENOMIC DNA]</scope>
    <source>
        <strain evidence="5">NAU3</strain>
        <tissue evidence="5">Gut</tissue>
    </source>
</reference>
<dbReference type="EMBL" id="JARBJD010000558">
    <property type="protein sequence ID" value="KAK2941055.1"/>
    <property type="molecule type" value="Genomic_DNA"/>
</dbReference>
<evidence type="ECO:0000259" key="4">
    <source>
        <dbReference type="PROSITE" id="PS50011"/>
    </source>
</evidence>
<dbReference type="InterPro" id="IPR000719">
    <property type="entry name" value="Prot_kinase_dom"/>
</dbReference>
<dbReference type="EC" id="2.7.11.1" evidence="5"/>
<organism evidence="5 6">
    <name type="scientific">Blattamonas nauphoetae</name>
    <dbReference type="NCBI Taxonomy" id="2049346"/>
    <lineage>
        <taxon>Eukaryota</taxon>
        <taxon>Metamonada</taxon>
        <taxon>Preaxostyla</taxon>
        <taxon>Oxymonadida</taxon>
        <taxon>Blattamonas</taxon>
    </lineage>
</organism>
<dbReference type="Proteomes" id="UP001281761">
    <property type="component" value="Unassembled WGS sequence"/>
</dbReference>
<feature type="region of interest" description="Disordered" evidence="3">
    <location>
        <begin position="373"/>
        <end position="420"/>
    </location>
</feature>
<feature type="compositionally biased region" description="Basic and acidic residues" evidence="3">
    <location>
        <begin position="508"/>
        <end position="525"/>
    </location>
</feature>
<sequence length="632" mass="71815">MTSLGKEYPIDEKDYKILCHIGKGSSALVYKALCKPLDEEVAIKIVDLERVKGNLDTILKEVKILMLSHHPNVAHVHISFIHNSSLWVVQPLFEGSCHDMMKSVFHTGFDEASIATILHGTLNALNYIHNEGHIHRDVKAANLLLDKSGNVYLGDFGVSGCLIENGMRRESRNTFVGTPCWMSPEVVDQSIGYDYKADIWSLGITAIELANGSAPYATYPPVKVLMMILHNEPPKPEDPKDRAPLSQHFRDFVSQCLRREQTKRPSAAELLNHPFIRGKAKDASYLQQTILRRMPPLEVRARKEKEAIDQMMKSELPQTIPKVTAVSAMTGSVLDQYVKGGELYRARSIANSRNGEWDFSEEEVVKYLYPIPSPVPPQQQSPASLASPTPVRPSQNFGVSFDHPSHSESPQPNHPKQEVLQKVSPITRTTSFQKVGRFQVHAMDSPCRAQQDIPSQSNTPFTQRSHPNHAKKENDDETPKHPATKQERHEHDDLAITLTAMIRGLLTQEREKDREERRKEEERRRMQQTVSGSPLFHMSELETAFLNCSDDVVVLWRENRRLRKRLKKYEPSDSADGASSDDDFALKSYEWTVKPEKERLRRRREKRSEHLDSSGLELSDLSVKDKTKKHPG</sequence>
<dbReference type="PROSITE" id="PS00107">
    <property type="entry name" value="PROTEIN_KINASE_ATP"/>
    <property type="match status" value="1"/>
</dbReference>
<dbReference type="PANTHER" id="PTHR48014:SF21">
    <property type="entry name" value="SERINE_THREONINE-PROTEIN KINASE FRAY2"/>
    <property type="match status" value="1"/>
</dbReference>
<evidence type="ECO:0000256" key="1">
    <source>
        <dbReference type="ARBA" id="ARBA00008874"/>
    </source>
</evidence>
<dbReference type="SMART" id="SM00220">
    <property type="entry name" value="S_TKc"/>
    <property type="match status" value="1"/>
</dbReference>
<dbReference type="Gene3D" id="1.10.510.10">
    <property type="entry name" value="Transferase(Phosphotransferase) domain 1"/>
    <property type="match status" value="1"/>
</dbReference>
<dbReference type="InterPro" id="IPR047173">
    <property type="entry name" value="STRAD_A/B-like"/>
</dbReference>
<evidence type="ECO:0000313" key="5">
    <source>
        <dbReference type="EMBL" id="KAK2941055.1"/>
    </source>
</evidence>
<feature type="compositionally biased region" description="Polar residues" evidence="3">
    <location>
        <begin position="452"/>
        <end position="465"/>
    </location>
</feature>
<proteinExistence type="inferred from homology"/>
<feature type="region of interest" description="Disordered" evidence="3">
    <location>
        <begin position="599"/>
        <end position="632"/>
    </location>
</feature>
<comment type="caution">
    <text evidence="5">The sequence shown here is derived from an EMBL/GenBank/DDBJ whole genome shotgun (WGS) entry which is preliminary data.</text>
</comment>
<feature type="compositionally biased region" description="Low complexity" evidence="3">
    <location>
        <begin position="380"/>
        <end position="389"/>
    </location>
</feature>
<dbReference type="PROSITE" id="PS50096">
    <property type="entry name" value="IQ"/>
    <property type="match status" value="1"/>
</dbReference>
<feature type="domain" description="Protein kinase" evidence="4">
    <location>
        <begin position="15"/>
        <end position="276"/>
    </location>
</feature>
<evidence type="ECO:0000256" key="3">
    <source>
        <dbReference type="SAM" id="MobiDB-lite"/>
    </source>
</evidence>
<accession>A0ABQ9WNJ8</accession>
<feature type="binding site" evidence="2">
    <location>
        <position position="44"/>
    </location>
    <ligand>
        <name>ATP</name>
        <dbReference type="ChEBI" id="CHEBI:30616"/>
    </ligand>
</feature>
<dbReference type="Gene3D" id="3.30.200.20">
    <property type="entry name" value="Phosphorylase Kinase, domain 1"/>
    <property type="match status" value="1"/>
</dbReference>
<keyword evidence="6" id="KW-1185">Reference proteome</keyword>